<feature type="transmembrane region" description="Helical" evidence="3">
    <location>
        <begin position="395"/>
        <end position="413"/>
    </location>
</feature>
<dbReference type="InterPro" id="IPR027417">
    <property type="entry name" value="P-loop_NTPase"/>
</dbReference>
<keyword evidence="3" id="KW-0812">Transmembrane</keyword>
<evidence type="ECO:0000259" key="4">
    <source>
        <dbReference type="PROSITE" id="PS51719"/>
    </source>
</evidence>
<dbReference type="OMA" id="EASHAEI"/>
<dbReference type="InParanoid" id="A0A0V0QVM2"/>
<comment type="caution">
    <text evidence="5">The sequence shown here is derived from an EMBL/GenBank/DDBJ whole genome shotgun (WGS) entry which is preliminary data.</text>
</comment>
<organism evidence="5 6">
    <name type="scientific">Pseudocohnilembus persalinus</name>
    <name type="common">Ciliate</name>
    <dbReference type="NCBI Taxonomy" id="266149"/>
    <lineage>
        <taxon>Eukaryota</taxon>
        <taxon>Sar</taxon>
        <taxon>Alveolata</taxon>
        <taxon>Ciliophora</taxon>
        <taxon>Intramacronucleata</taxon>
        <taxon>Oligohymenophorea</taxon>
        <taxon>Scuticociliatia</taxon>
        <taxon>Philasterida</taxon>
        <taxon>Pseudocohnilembidae</taxon>
        <taxon>Pseudocohnilembus</taxon>
    </lineage>
</organism>
<evidence type="ECO:0000256" key="3">
    <source>
        <dbReference type="SAM" id="Phobius"/>
    </source>
</evidence>
<evidence type="ECO:0000313" key="5">
    <source>
        <dbReference type="EMBL" id="KRX06260.1"/>
    </source>
</evidence>
<keyword evidence="6" id="KW-1185">Reference proteome</keyword>
<reference evidence="5 6" key="1">
    <citation type="journal article" date="2015" name="Sci. Rep.">
        <title>Genome of the facultative scuticociliatosis pathogen Pseudocohnilembus persalinus provides insight into its virulence through horizontal gene transfer.</title>
        <authorList>
            <person name="Xiong J."/>
            <person name="Wang G."/>
            <person name="Cheng J."/>
            <person name="Tian M."/>
            <person name="Pan X."/>
            <person name="Warren A."/>
            <person name="Jiang C."/>
            <person name="Yuan D."/>
            <person name="Miao W."/>
        </authorList>
    </citation>
    <scope>NUCLEOTIDE SEQUENCE [LARGE SCALE GENOMIC DNA]</scope>
    <source>
        <strain evidence="5">36N120E</strain>
    </source>
</reference>
<evidence type="ECO:0000256" key="1">
    <source>
        <dbReference type="RuleBase" id="RU004560"/>
    </source>
</evidence>
<evidence type="ECO:0000256" key="2">
    <source>
        <dbReference type="SAM" id="MobiDB-lite"/>
    </source>
</evidence>
<evidence type="ECO:0000313" key="6">
    <source>
        <dbReference type="Proteomes" id="UP000054937"/>
    </source>
</evidence>
<dbReference type="AlphaFoldDB" id="A0A0V0QVM2"/>
<keyword evidence="1" id="KW-0342">GTP-binding</keyword>
<keyword evidence="3" id="KW-1133">Transmembrane helix</keyword>
<feature type="region of interest" description="Disordered" evidence="2">
    <location>
        <begin position="22"/>
        <end position="91"/>
    </location>
</feature>
<proteinExistence type="inferred from homology"/>
<dbReference type="Proteomes" id="UP000054937">
    <property type="component" value="Unassembled WGS sequence"/>
</dbReference>
<dbReference type="Pfam" id="PF00735">
    <property type="entry name" value="Septin"/>
    <property type="match status" value="1"/>
</dbReference>
<dbReference type="InterPro" id="IPR030379">
    <property type="entry name" value="G_SEPTIN_dom"/>
</dbReference>
<dbReference type="PROSITE" id="PS51719">
    <property type="entry name" value="G_SEPTIN"/>
    <property type="match status" value="1"/>
</dbReference>
<keyword evidence="3" id="KW-0472">Membrane</keyword>
<dbReference type="PANTHER" id="PTHR18884">
    <property type="entry name" value="SEPTIN"/>
    <property type="match status" value="1"/>
</dbReference>
<dbReference type="GO" id="GO:0016787">
    <property type="term" value="F:hydrolase activity"/>
    <property type="evidence" value="ECO:0007669"/>
    <property type="project" value="UniProtKB-KW"/>
</dbReference>
<gene>
    <name evidence="5" type="ORF">PPERSA_06142</name>
</gene>
<protein>
    <submittedName>
        <fullName evidence="5">p-loop containing nucleoside triphosphate hydrolase</fullName>
    </submittedName>
</protein>
<dbReference type="SUPFAM" id="SSF52540">
    <property type="entry name" value="P-loop containing nucleoside triphosphate hydrolases"/>
    <property type="match status" value="1"/>
</dbReference>
<comment type="similarity">
    <text evidence="1">Belongs to the TRAFAC class TrmE-Era-EngA-EngB-Septin-like GTPase superfamily. Septin GTPase family.</text>
</comment>
<feature type="compositionally biased region" description="Basic residues" evidence="2">
    <location>
        <begin position="64"/>
        <end position="74"/>
    </location>
</feature>
<dbReference type="Gene3D" id="3.40.50.300">
    <property type="entry name" value="P-loop containing nucleotide triphosphate hydrolases"/>
    <property type="match status" value="1"/>
</dbReference>
<sequence length="418" mass="49108">MGESVVSEYVYVGSNIMKSPTQIQNSNYYYNNESEESSEIEYEYDDQQNQDEEKKTNRVFIKNVSKKSQKKKKKDQLDDNNSQKTTSEMNALNNIIEKEKRKPIYFNMMVAGESGVGKSTFVDLFLSKKFKKQETIRPQTQQITENKGQRKEGNIDFNINIIDTPGYSQGTNLKAWYQDLRNYIIQQYENYQSYQYKQLENHFSNQDRQQFQQTAEGDSRIHLCLYFLQGPRIKQTDIKMMKKLQKYVNIIPILAKGDSYNQEEIIEIKQNLIKEAQTKQIHWFNIKETLRGNPEYLKKIKEGPHGEAPPFLIITSSKKIEVKPNTFAFGRNYKWGQVNLQDPDHSDFNLLYTLLIGHLSVDLINNTNYFFLQYCKQKSDDEQQLVKKEEDSRNLILIGTIATLSLAVTSFFMKYKQK</sequence>
<name>A0A0V0QVM2_PSEPJ</name>
<dbReference type="OrthoDB" id="416553at2759"/>
<keyword evidence="5" id="KW-0378">Hydrolase</keyword>
<accession>A0A0V0QVM2</accession>
<feature type="compositionally biased region" description="Acidic residues" evidence="2">
    <location>
        <begin position="33"/>
        <end position="50"/>
    </location>
</feature>
<dbReference type="EMBL" id="LDAU01000098">
    <property type="protein sequence ID" value="KRX06260.1"/>
    <property type="molecule type" value="Genomic_DNA"/>
</dbReference>
<dbReference type="GO" id="GO:0005525">
    <property type="term" value="F:GTP binding"/>
    <property type="evidence" value="ECO:0007669"/>
    <property type="project" value="UniProtKB-KW"/>
</dbReference>
<feature type="domain" description="Septin-type G" evidence="4">
    <location>
        <begin position="102"/>
        <end position="382"/>
    </location>
</feature>
<keyword evidence="1" id="KW-0547">Nucleotide-binding</keyword>